<feature type="transmembrane region" description="Helical" evidence="1">
    <location>
        <begin position="52"/>
        <end position="76"/>
    </location>
</feature>
<keyword evidence="1" id="KW-0812">Transmembrane</keyword>
<accession>A0A4Q7UZQ6</accession>
<feature type="transmembrane region" description="Helical" evidence="1">
    <location>
        <begin position="123"/>
        <end position="145"/>
    </location>
</feature>
<dbReference type="RefSeq" id="WP_130290800.1">
    <property type="nucleotide sequence ID" value="NZ_SHKL01000001.1"/>
</dbReference>
<dbReference type="AlphaFoldDB" id="A0A4Q7UZQ6"/>
<gene>
    <name evidence="2" type="ORF">EV383_3408</name>
</gene>
<sequence>MDEYGRTRRRRIVVALAPVLAGLLVAFAPLVLSDRLPDRAWGDDGGYSGFLSWSRVVVLPLVWQVLAIGFVLAMVLRRNAPAGSGRSAVALGWGAAAFSLLFELSTVTRNLDLTGPPARPDQWWGGSTAIFVLAVLAGALGWLAAGRDPVRPATSGRPGPDAPRMPLAAGERVLWTRSVVARPALAIAGLWLVLAAVEWWAVRTLAAPAALLVLAVVTAVQAWARVRVDANGVRVEQPLLRRTLTAAPLDEVVEATGRTLEPERLPWSAYGVLRRPGVSGYRATRSGETLHLDLSGDREFLVTVPGAGTAAALVNTELDRRRAADPAC</sequence>
<keyword evidence="1" id="KW-0472">Membrane</keyword>
<reference evidence="2 3" key="1">
    <citation type="submission" date="2019-02" db="EMBL/GenBank/DDBJ databases">
        <title>Sequencing the genomes of 1000 actinobacteria strains.</title>
        <authorList>
            <person name="Klenk H.-P."/>
        </authorList>
    </citation>
    <scope>NUCLEOTIDE SEQUENCE [LARGE SCALE GENOMIC DNA]</scope>
    <source>
        <strain evidence="2 3">DSM 45779</strain>
    </source>
</reference>
<feature type="transmembrane region" description="Helical" evidence="1">
    <location>
        <begin position="88"/>
        <end position="111"/>
    </location>
</feature>
<comment type="caution">
    <text evidence="2">The sequence shown here is derived from an EMBL/GenBank/DDBJ whole genome shotgun (WGS) entry which is preliminary data.</text>
</comment>
<evidence type="ECO:0000313" key="3">
    <source>
        <dbReference type="Proteomes" id="UP000291591"/>
    </source>
</evidence>
<dbReference type="OrthoDB" id="3178004at2"/>
<keyword evidence="3" id="KW-1185">Reference proteome</keyword>
<name>A0A4Q7UZQ6_PSEST</name>
<evidence type="ECO:0008006" key="4">
    <source>
        <dbReference type="Google" id="ProtNLM"/>
    </source>
</evidence>
<evidence type="ECO:0000256" key="1">
    <source>
        <dbReference type="SAM" id="Phobius"/>
    </source>
</evidence>
<organism evidence="2 3">
    <name type="scientific">Pseudonocardia sediminis</name>
    <dbReference type="NCBI Taxonomy" id="1397368"/>
    <lineage>
        <taxon>Bacteria</taxon>
        <taxon>Bacillati</taxon>
        <taxon>Actinomycetota</taxon>
        <taxon>Actinomycetes</taxon>
        <taxon>Pseudonocardiales</taxon>
        <taxon>Pseudonocardiaceae</taxon>
        <taxon>Pseudonocardia</taxon>
    </lineage>
</organism>
<feature type="transmembrane region" description="Helical" evidence="1">
    <location>
        <begin position="179"/>
        <end position="200"/>
    </location>
</feature>
<proteinExistence type="predicted"/>
<feature type="transmembrane region" description="Helical" evidence="1">
    <location>
        <begin position="206"/>
        <end position="224"/>
    </location>
</feature>
<keyword evidence="1" id="KW-1133">Transmembrane helix</keyword>
<dbReference type="EMBL" id="SHKL01000001">
    <property type="protein sequence ID" value="RZT86511.1"/>
    <property type="molecule type" value="Genomic_DNA"/>
</dbReference>
<protein>
    <recommendedName>
        <fullName evidence="4">DUF1648 domain-containing protein</fullName>
    </recommendedName>
</protein>
<evidence type="ECO:0000313" key="2">
    <source>
        <dbReference type="EMBL" id="RZT86511.1"/>
    </source>
</evidence>
<feature type="transmembrane region" description="Helical" evidence="1">
    <location>
        <begin position="12"/>
        <end position="32"/>
    </location>
</feature>
<dbReference type="Proteomes" id="UP000291591">
    <property type="component" value="Unassembled WGS sequence"/>
</dbReference>